<evidence type="ECO:0000259" key="15">
    <source>
        <dbReference type="PROSITE" id="PS50059"/>
    </source>
</evidence>
<accession>A0A3E2DM77</accession>
<dbReference type="Pfam" id="PF05697">
    <property type="entry name" value="Trigger_N"/>
    <property type="match status" value="1"/>
</dbReference>
<dbReference type="InterPro" id="IPR005215">
    <property type="entry name" value="Trig_fac"/>
</dbReference>
<dbReference type="InterPro" id="IPR037041">
    <property type="entry name" value="Trigger_fac_C_sf"/>
</dbReference>
<feature type="region of interest" description="Disordered" evidence="14">
    <location>
        <begin position="432"/>
        <end position="537"/>
    </location>
</feature>
<evidence type="ECO:0000256" key="11">
    <source>
        <dbReference type="HAMAP-Rule" id="MF_00303"/>
    </source>
</evidence>
<feature type="domain" description="PPIase FKBP-type" evidence="15">
    <location>
        <begin position="162"/>
        <end position="210"/>
    </location>
</feature>
<gene>
    <name evidence="11" type="primary">tig</name>
    <name evidence="16" type="ORF">CHT91_02775</name>
</gene>
<dbReference type="RefSeq" id="WP_117188592.1">
    <property type="nucleotide sequence ID" value="NZ_NOWI01000002.1"/>
</dbReference>
<dbReference type="InterPro" id="IPR027304">
    <property type="entry name" value="Trigger_fact/SurA_dom_sf"/>
</dbReference>
<organism evidence="16 17">
    <name type="scientific">Cutibacterium avidum</name>
    <dbReference type="NCBI Taxonomy" id="33010"/>
    <lineage>
        <taxon>Bacteria</taxon>
        <taxon>Bacillati</taxon>
        <taxon>Actinomycetota</taxon>
        <taxon>Actinomycetes</taxon>
        <taxon>Propionibacteriales</taxon>
        <taxon>Propionibacteriaceae</taxon>
        <taxon>Cutibacterium</taxon>
    </lineage>
</organism>
<evidence type="ECO:0000256" key="3">
    <source>
        <dbReference type="ARBA" id="ARBA00013194"/>
    </source>
</evidence>
<dbReference type="Proteomes" id="UP000259211">
    <property type="component" value="Unassembled WGS sequence"/>
</dbReference>
<keyword evidence="8 11" id="KW-0413">Isomerase</keyword>
<feature type="compositionally biased region" description="Basic and acidic residues" evidence="14">
    <location>
        <begin position="460"/>
        <end position="476"/>
    </location>
</feature>
<evidence type="ECO:0000256" key="14">
    <source>
        <dbReference type="SAM" id="MobiDB-lite"/>
    </source>
</evidence>
<dbReference type="GO" id="GO:0043022">
    <property type="term" value="F:ribosome binding"/>
    <property type="evidence" value="ECO:0007669"/>
    <property type="project" value="TreeGrafter"/>
</dbReference>
<dbReference type="EMBL" id="NOWI01000002">
    <property type="protein sequence ID" value="RFT46489.1"/>
    <property type="molecule type" value="Genomic_DNA"/>
</dbReference>
<evidence type="ECO:0000313" key="16">
    <source>
        <dbReference type="EMBL" id="RFT46489.1"/>
    </source>
</evidence>
<dbReference type="SUPFAM" id="SSF109998">
    <property type="entry name" value="Triger factor/SurA peptide-binding domain-like"/>
    <property type="match status" value="1"/>
</dbReference>
<dbReference type="InterPro" id="IPR001179">
    <property type="entry name" value="PPIase_FKBP_dom"/>
</dbReference>
<dbReference type="GO" id="GO:0003755">
    <property type="term" value="F:peptidyl-prolyl cis-trans isomerase activity"/>
    <property type="evidence" value="ECO:0007669"/>
    <property type="project" value="UniProtKB-UniRule"/>
</dbReference>
<comment type="domain">
    <text evidence="11">Consists of 3 domains; the N-terminus binds the ribosome, the middle domain has PPIase activity, while the C-terminus has intrinsic chaperone activity on its own.</text>
</comment>
<dbReference type="GO" id="GO:0005737">
    <property type="term" value="C:cytoplasm"/>
    <property type="evidence" value="ECO:0007669"/>
    <property type="project" value="UniProtKB-SubCell"/>
</dbReference>
<dbReference type="AlphaFoldDB" id="A0A3E2DM77"/>
<evidence type="ECO:0000256" key="1">
    <source>
        <dbReference type="ARBA" id="ARBA00000971"/>
    </source>
</evidence>
<comment type="catalytic activity">
    <reaction evidence="1 11 12">
        <text>[protein]-peptidylproline (omega=180) = [protein]-peptidylproline (omega=0)</text>
        <dbReference type="Rhea" id="RHEA:16237"/>
        <dbReference type="Rhea" id="RHEA-COMP:10747"/>
        <dbReference type="Rhea" id="RHEA-COMP:10748"/>
        <dbReference type="ChEBI" id="CHEBI:83833"/>
        <dbReference type="ChEBI" id="CHEBI:83834"/>
        <dbReference type="EC" id="5.2.1.8"/>
    </reaction>
</comment>
<dbReference type="PANTHER" id="PTHR30560:SF3">
    <property type="entry name" value="TRIGGER FACTOR-LIKE PROTEIN TIG, CHLOROPLASTIC"/>
    <property type="match status" value="1"/>
</dbReference>
<dbReference type="PROSITE" id="PS50059">
    <property type="entry name" value="FKBP_PPIASE"/>
    <property type="match status" value="1"/>
</dbReference>
<dbReference type="SUPFAM" id="SSF102735">
    <property type="entry name" value="Trigger factor ribosome-binding domain"/>
    <property type="match status" value="1"/>
</dbReference>
<evidence type="ECO:0000256" key="10">
    <source>
        <dbReference type="ARBA" id="ARBA00029986"/>
    </source>
</evidence>
<dbReference type="SUPFAM" id="SSF54534">
    <property type="entry name" value="FKBP-like"/>
    <property type="match status" value="1"/>
</dbReference>
<dbReference type="Pfam" id="PF05698">
    <property type="entry name" value="Trigger_C"/>
    <property type="match status" value="1"/>
</dbReference>
<keyword evidence="6 11" id="KW-0697">Rotamase</keyword>
<proteinExistence type="inferred from homology"/>
<evidence type="ECO:0000256" key="7">
    <source>
        <dbReference type="ARBA" id="ARBA00023186"/>
    </source>
</evidence>
<feature type="compositionally biased region" description="Basic and acidic residues" evidence="14">
    <location>
        <begin position="500"/>
        <end position="512"/>
    </location>
</feature>
<dbReference type="Gene3D" id="3.30.70.1050">
    <property type="entry name" value="Trigger factor ribosome-binding domain"/>
    <property type="match status" value="1"/>
</dbReference>
<comment type="caution">
    <text evidence="16">The sequence shown here is derived from an EMBL/GenBank/DDBJ whole genome shotgun (WGS) entry which is preliminary data.</text>
</comment>
<evidence type="ECO:0000256" key="2">
    <source>
        <dbReference type="ARBA" id="ARBA00005464"/>
    </source>
</evidence>
<evidence type="ECO:0000256" key="5">
    <source>
        <dbReference type="ARBA" id="ARBA00022618"/>
    </source>
</evidence>
<keyword evidence="9 11" id="KW-0131">Cell cycle</keyword>
<evidence type="ECO:0000256" key="12">
    <source>
        <dbReference type="PROSITE-ProRule" id="PRU00277"/>
    </source>
</evidence>
<reference evidence="16 17" key="1">
    <citation type="submission" date="2017-07" db="EMBL/GenBank/DDBJ databases">
        <authorList>
            <person name="Sun Z.S."/>
            <person name="Albrecht U."/>
            <person name="Echele G."/>
            <person name="Lee C.C."/>
        </authorList>
    </citation>
    <scope>NUCLEOTIDE SEQUENCE [LARGE SCALE GENOMIC DNA]</scope>
    <source>
        <strain evidence="16 17">P16-029</strain>
    </source>
</reference>
<dbReference type="Gene3D" id="3.10.50.40">
    <property type="match status" value="1"/>
</dbReference>
<protein>
    <recommendedName>
        <fullName evidence="4 11">Trigger factor</fullName>
        <shortName evidence="11">TF</shortName>
        <ecNumber evidence="3 11">5.2.1.8</ecNumber>
    </recommendedName>
    <alternativeName>
        <fullName evidence="10 11">PPIase</fullName>
    </alternativeName>
</protein>
<dbReference type="NCBIfam" id="TIGR00115">
    <property type="entry name" value="tig"/>
    <property type="match status" value="1"/>
</dbReference>
<dbReference type="GO" id="GO:0044183">
    <property type="term" value="F:protein folding chaperone"/>
    <property type="evidence" value="ECO:0007669"/>
    <property type="project" value="TreeGrafter"/>
</dbReference>
<evidence type="ECO:0000256" key="6">
    <source>
        <dbReference type="ARBA" id="ARBA00023110"/>
    </source>
</evidence>
<dbReference type="InterPro" id="IPR036611">
    <property type="entry name" value="Trigger_fac_ribosome-bd_sf"/>
</dbReference>
<dbReference type="InterPro" id="IPR008880">
    <property type="entry name" value="Trigger_fac_C"/>
</dbReference>
<sequence length="537" mass="58502">MPSTLEKLSTNRVKLTIEMPFDELKPSLDKAYKDIADQVNVPGFRKGKVPAPVIDQRFGRGVVLQEAINDALPAAYGKAVEENKVVPLGQPEIEVTKLEDGEVVEFTAEVDVRPEFDLPDLSAISVEVPAVEVPDEDVDERVETLRQRFATNTEVERAAAKDDLVTIDLAGTRDGEALEDATASGVTYKVGSEGMLEGLDEAVTGLKAGESADFHSTLVGGPLRGQEADIKVTVTKVCEQELPAVDDDFAQLVSQFDTVDEMRADLRTALENMARLDQAADARDKVLEEVISKIDIELPTALVDAELEARRQQVSQQLTQAGMTVEEYLEESEEEADNADDFWAEIEKRSLDALKAQVVLDKMADDDEIGVEQNELTELLFRKAQQNGTSPEEEAQHMMQHNHLPDWMQEIRRGKALASMVGTATVKDSKGEALELDRIQPDGTIADKPAETENSDEEAEGKTEASAEEAKAEKKPTAKKPAAKKAPAKKPAAKKTTSKKAADKDKVDEKPAAKKPAAKKSTAAKSTKSAAKEDKSE</sequence>
<dbReference type="Gene3D" id="1.10.3120.10">
    <property type="entry name" value="Trigger factor, C-terminal domain"/>
    <property type="match status" value="1"/>
</dbReference>
<feature type="compositionally biased region" description="Low complexity" evidence="14">
    <location>
        <begin position="519"/>
        <end position="529"/>
    </location>
</feature>
<dbReference type="Pfam" id="PF00254">
    <property type="entry name" value="FKBP_C"/>
    <property type="match status" value="1"/>
</dbReference>
<keyword evidence="11" id="KW-0963">Cytoplasm</keyword>
<keyword evidence="7 11" id="KW-0143">Chaperone</keyword>
<name>A0A3E2DM77_9ACTN</name>
<dbReference type="GO" id="GO:0015031">
    <property type="term" value="P:protein transport"/>
    <property type="evidence" value="ECO:0007669"/>
    <property type="project" value="UniProtKB-UniRule"/>
</dbReference>
<evidence type="ECO:0000256" key="9">
    <source>
        <dbReference type="ARBA" id="ARBA00023306"/>
    </source>
</evidence>
<dbReference type="GO" id="GO:0043335">
    <property type="term" value="P:protein unfolding"/>
    <property type="evidence" value="ECO:0007669"/>
    <property type="project" value="TreeGrafter"/>
</dbReference>
<evidence type="ECO:0000256" key="8">
    <source>
        <dbReference type="ARBA" id="ARBA00023235"/>
    </source>
</evidence>
<feature type="compositionally biased region" description="Basic residues" evidence="14">
    <location>
        <begin position="477"/>
        <end position="498"/>
    </location>
</feature>
<comment type="subcellular location">
    <subcellularLocation>
        <location evidence="11">Cytoplasm</location>
    </subcellularLocation>
    <text evidence="11">About half TF is bound to the ribosome near the polypeptide exit tunnel while the other half is free in the cytoplasm.</text>
</comment>
<dbReference type="HAMAP" id="MF_00303">
    <property type="entry name" value="Trigger_factor_Tig"/>
    <property type="match status" value="1"/>
</dbReference>
<dbReference type="GO" id="GO:0051083">
    <property type="term" value="P:'de novo' cotranslational protein folding"/>
    <property type="evidence" value="ECO:0007669"/>
    <property type="project" value="TreeGrafter"/>
</dbReference>
<evidence type="ECO:0000256" key="4">
    <source>
        <dbReference type="ARBA" id="ARBA00016902"/>
    </source>
</evidence>
<dbReference type="InterPro" id="IPR008881">
    <property type="entry name" value="Trigger_fac_ribosome-bd_bac"/>
</dbReference>
<dbReference type="EC" id="5.2.1.8" evidence="3 11"/>
<dbReference type="InterPro" id="IPR046357">
    <property type="entry name" value="PPIase_dom_sf"/>
</dbReference>
<comment type="similarity">
    <text evidence="2 11 13">Belongs to the FKBP-type PPIase family. Tig subfamily.</text>
</comment>
<dbReference type="PANTHER" id="PTHR30560">
    <property type="entry name" value="TRIGGER FACTOR CHAPERONE AND PEPTIDYL-PROLYL CIS/TRANS ISOMERASE"/>
    <property type="match status" value="1"/>
</dbReference>
<evidence type="ECO:0000313" key="17">
    <source>
        <dbReference type="Proteomes" id="UP000259211"/>
    </source>
</evidence>
<comment type="function">
    <text evidence="11">Involved in protein export. Acts as a chaperone by maintaining the newly synthesized protein in an open conformation. Functions as a peptidyl-prolyl cis-trans isomerase.</text>
</comment>
<evidence type="ECO:0000256" key="13">
    <source>
        <dbReference type="RuleBase" id="RU003914"/>
    </source>
</evidence>
<keyword evidence="5 11" id="KW-0132">Cell division</keyword>
<dbReference type="GO" id="GO:0051301">
    <property type="term" value="P:cell division"/>
    <property type="evidence" value="ECO:0007669"/>
    <property type="project" value="UniProtKB-KW"/>
</dbReference>